<dbReference type="Proteomes" id="UP001150907">
    <property type="component" value="Unassembled WGS sequence"/>
</dbReference>
<dbReference type="InterPro" id="IPR033332">
    <property type="entry name" value="BTG"/>
</dbReference>
<dbReference type="Pfam" id="PF07742">
    <property type="entry name" value="BTG"/>
    <property type="match status" value="1"/>
</dbReference>
<evidence type="ECO:0000256" key="2">
    <source>
        <dbReference type="SAM" id="MobiDB-lite"/>
    </source>
</evidence>
<dbReference type="SMART" id="SM00099">
    <property type="entry name" value="btg1"/>
    <property type="match status" value="1"/>
</dbReference>
<gene>
    <name evidence="4" type="ORF">H4R26_005204</name>
</gene>
<dbReference type="PANTHER" id="PTHR22978">
    <property type="entry name" value="B-CELL TRANSLOCATION GENE"/>
    <property type="match status" value="1"/>
</dbReference>
<evidence type="ECO:0000259" key="3">
    <source>
        <dbReference type="SMART" id="SM00099"/>
    </source>
</evidence>
<feature type="region of interest" description="Disordered" evidence="2">
    <location>
        <begin position="161"/>
        <end position="181"/>
    </location>
</feature>
<dbReference type="GO" id="GO:0005737">
    <property type="term" value="C:cytoplasm"/>
    <property type="evidence" value="ECO:0007669"/>
    <property type="project" value="TreeGrafter"/>
</dbReference>
<name>A0A9W8ED99_9FUNG</name>
<feature type="compositionally biased region" description="Polar residues" evidence="2">
    <location>
        <begin position="236"/>
        <end position="251"/>
    </location>
</feature>
<feature type="compositionally biased region" description="Polar residues" evidence="2">
    <location>
        <begin position="164"/>
        <end position="177"/>
    </location>
</feature>
<comment type="caution">
    <text evidence="4">The sequence shown here is derived from an EMBL/GenBank/DDBJ whole genome shotgun (WGS) entry which is preliminary data.</text>
</comment>
<dbReference type="PANTHER" id="PTHR22978:SF22">
    <property type="entry name" value="BTG FAMILY PROTEIN"/>
    <property type="match status" value="1"/>
</dbReference>
<organism evidence="4 5">
    <name type="scientific">Coemansia thaxteri</name>
    <dbReference type="NCBI Taxonomy" id="2663907"/>
    <lineage>
        <taxon>Eukaryota</taxon>
        <taxon>Fungi</taxon>
        <taxon>Fungi incertae sedis</taxon>
        <taxon>Zoopagomycota</taxon>
        <taxon>Kickxellomycotina</taxon>
        <taxon>Kickxellomycetes</taxon>
        <taxon>Kickxellales</taxon>
        <taxon>Kickxellaceae</taxon>
        <taxon>Coemansia</taxon>
    </lineage>
</organism>
<evidence type="ECO:0000313" key="4">
    <source>
        <dbReference type="EMBL" id="KAJ1999083.1"/>
    </source>
</evidence>
<protein>
    <recommendedName>
        <fullName evidence="3">Anti-proliferative protein domain-containing protein</fullName>
    </recommendedName>
</protein>
<evidence type="ECO:0000313" key="5">
    <source>
        <dbReference type="Proteomes" id="UP001150907"/>
    </source>
</evidence>
<dbReference type="Gene3D" id="3.90.640.90">
    <property type="entry name" value="Anti-proliferative protein, N-terminal domain"/>
    <property type="match status" value="1"/>
</dbReference>
<keyword evidence="5" id="KW-1185">Reference proteome</keyword>
<dbReference type="SUPFAM" id="SSF160696">
    <property type="entry name" value="BTG domain-like"/>
    <property type="match status" value="1"/>
</dbReference>
<dbReference type="PRINTS" id="PR00310">
    <property type="entry name" value="ANTIPRLFBTG1"/>
</dbReference>
<feature type="domain" description="Anti-proliferative protein" evidence="3">
    <location>
        <begin position="1"/>
        <end position="107"/>
    </location>
</feature>
<feature type="region of interest" description="Disordered" evidence="2">
    <location>
        <begin position="223"/>
        <end position="251"/>
    </location>
</feature>
<dbReference type="InterPro" id="IPR002087">
    <property type="entry name" value="Anti_prolifrtn"/>
</dbReference>
<dbReference type="OrthoDB" id="19928at2759"/>
<comment type="similarity">
    <text evidence="1">Belongs to the BTG family.</text>
</comment>
<reference evidence="4" key="1">
    <citation type="submission" date="2022-07" db="EMBL/GenBank/DDBJ databases">
        <title>Phylogenomic reconstructions and comparative analyses of Kickxellomycotina fungi.</title>
        <authorList>
            <person name="Reynolds N.K."/>
            <person name="Stajich J.E."/>
            <person name="Barry K."/>
            <person name="Grigoriev I.V."/>
            <person name="Crous P."/>
            <person name="Smith M.E."/>
        </authorList>
    </citation>
    <scope>NUCLEOTIDE SEQUENCE</scope>
    <source>
        <strain evidence="4">IMI 214461</strain>
    </source>
</reference>
<accession>A0A9W8ED99</accession>
<dbReference type="InterPro" id="IPR036054">
    <property type="entry name" value="BTG-like_sf"/>
</dbReference>
<evidence type="ECO:0000256" key="1">
    <source>
        <dbReference type="ARBA" id="ARBA00007989"/>
    </source>
</evidence>
<proteinExistence type="inferred from homology"/>
<dbReference type="EMBL" id="JANBQF010000792">
    <property type="protein sequence ID" value="KAJ1999083.1"/>
    <property type="molecule type" value="Genomic_DNA"/>
</dbReference>
<sequence length="251" mass="27443">MQTEVETVASFWLKYLPDSCMAADKRERLRLALIDTLADRYEGHWHLDKTSAGSAYRSMCNWRALDGVLVEAARKAGVAAAVLERFLPRDIVVWCDPHNVTYRVGDHGSVYTLYEDKRGLLESVKKSMAEKVSRANGDFVISAYTTPVVIRSADGVEISRRGGANNQYQQGSPTKTPGSAAAAATAAAEFRRTNAMSPLRYVSTYRPPDHHHQQGLAPATALLASPAPSPAVQKSLLGTNTRWSPSVQPKS</sequence>
<dbReference type="AlphaFoldDB" id="A0A9W8ED99"/>
<dbReference type="GO" id="GO:0005634">
    <property type="term" value="C:nucleus"/>
    <property type="evidence" value="ECO:0007669"/>
    <property type="project" value="TreeGrafter"/>
</dbReference>